<gene>
    <name evidence="1" type="ORF">PSACC_00107</name>
</gene>
<protein>
    <submittedName>
        <fullName evidence="1">Uncharacterized protein</fullName>
    </submittedName>
</protein>
<name>A0A2H9TQN9_9FUNG</name>
<sequence length="249" mass="28418">MAHNGDDNREPFPMGLWTKDLTGVDFGSINLSEFLGPDDIPKVSHSVGTVLGKHDHDDYSEAASREVLIDNHHAYVQAELASVHLRLTRLEEAVTTLSRERSTQDDLGVELNQREISRGHLDRFCLPVLEATPEPTVISFNRVAQQLNNIYLRLDRKSILSQVRKWFRKRREEMGGRIASSVKRHFSQSLKDTDSIRELIDLVERDECDLSVIINDARLEITNNVEAKLFTKQKILSFLARYKPAELDG</sequence>
<evidence type="ECO:0000313" key="1">
    <source>
        <dbReference type="EMBL" id="PJF20065.1"/>
    </source>
</evidence>
<reference evidence="1 2" key="1">
    <citation type="submission" date="2016-10" db="EMBL/GenBank/DDBJ databases">
        <title>The genome of Paramicrosporidium saccamoebae is the missing link in understanding Cryptomycota and Microsporidia evolution.</title>
        <authorList>
            <person name="Quandt C.A."/>
            <person name="Beaudet D."/>
            <person name="Corsaro D."/>
            <person name="Michel R."/>
            <person name="Corradi N."/>
            <person name="James T."/>
        </authorList>
    </citation>
    <scope>NUCLEOTIDE SEQUENCE [LARGE SCALE GENOMIC DNA]</scope>
    <source>
        <strain evidence="1 2">KSL3</strain>
    </source>
</reference>
<dbReference type="EMBL" id="MTSL01000010">
    <property type="protein sequence ID" value="PJF20065.1"/>
    <property type="molecule type" value="Genomic_DNA"/>
</dbReference>
<dbReference type="AlphaFoldDB" id="A0A2H9TQN9"/>
<accession>A0A2H9TQN9</accession>
<evidence type="ECO:0000313" key="2">
    <source>
        <dbReference type="Proteomes" id="UP000240830"/>
    </source>
</evidence>
<proteinExistence type="predicted"/>
<keyword evidence="2" id="KW-1185">Reference proteome</keyword>
<dbReference type="Proteomes" id="UP000240830">
    <property type="component" value="Unassembled WGS sequence"/>
</dbReference>
<comment type="caution">
    <text evidence="1">The sequence shown here is derived from an EMBL/GenBank/DDBJ whole genome shotgun (WGS) entry which is preliminary data.</text>
</comment>
<organism evidence="1 2">
    <name type="scientific">Paramicrosporidium saccamoebae</name>
    <dbReference type="NCBI Taxonomy" id="1246581"/>
    <lineage>
        <taxon>Eukaryota</taxon>
        <taxon>Fungi</taxon>
        <taxon>Fungi incertae sedis</taxon>
        <taxon>Cryptomycota</taxon>
        <taxon>Cryptomycota incertae sedis</taxon>
        <taxon>Paramicrosporidium</taxon>
    </lineage>
</organism>